<reference evidence="2" key="1">
    <citation type="submission" date="2017-04" db="EMBL/GenBank/DDBJ databases">
        <title>Function of individual gut microbiota members based on whole genome sequencing of pure cultures obtained from chicken caecum.</title>
        <authorList>
            <person name="Medvecky M."/>
            <person name="Cejkova D."/>
            <person name="Polansky O."/>
            <person name="Karasova D."/>
            <person name="Kubasova T."/>
            <person name="Cizek A."/>
            <person name="Rychlik I."/>
        </authorList>
    </citation>
    <scope>NUCLEOTIDE SEQUENCE [LARGE SCALE GENOMIC DNA]</scope>
    <source>
        <strain evidence="2">An90</strain>
    </source>
</reference>
<evidence type="ECO:0000313" key="2">
    <source>
        <dbReference type="Proteomes" id="UP000195772"/>
    </source>
</evidence>
<evidence type="ECO:0000313" key="1">
    <source>
        <dbReference type="EMBL" id="OUN02540.1"/>
    </source>
</evidence>
<dbReference type="SUPFAM" id="SSF101898">
    <property type="entry name" value="NHL repeat"/>
    <property type="match status" value="1"/>
</dbReference>
<dbReference type="EMBL" id="NFHB01000007">
    <property type="protein sequence ID" value="OUN02540.1"/>
    <property type="molecule type" value="Genomic_DNA"/>
</dbReference>
<gene>
    <name evidence="1" type="ORF">B5G41_10835</name>
</gene>
<organism evidence="1 2">
    <name type="scientific">Alistipes onderdonkii</name>
    <dbReference type="NCBI Taxonomy" id="328813"/>
    <lineage>
        <taxon>Bacteria</taxon>
        <taxon>Pseudomonadati</taxon>
        <taxon>Bacteroidota</taxon>
        <taxon>Bacteroidia</taxon>
        <taxon>Bacteroidales</taxon>
        <taxon>Rikenellaceae</taxon>
        <taxon>Alistipes</taxon>
    </lineage>
</organism>
<dbReference type="Gene3D" id="2.120.10.30">
    <property type="entry name" value="TolB, C-terminal domain"/>
    <property type="match status" value="1"/>
</dbReference>
<sequence>MNRISVIISASIIIICLISCDSTQSADRIDESRATTIKIATNNGTPDLDSIVRNHKFTRLETSEECLVGEVYKLSCRNEWYYILDRHLQKALFVFDEEGKFRNRIGRRGRGPGEFIEPTDFIVSDSTVTVFDMFGHKLLYYNPDGTFIRSVRLPYSIYEIESGGDGSAIYAVGGDNSKCDSLKNYELLEIGPEGDIRAKVYKNKYSMDFSNKYDLQGFDEDVIYKKAFRPAVYMLRDKKLYAKYIFDIPSHALPGDYEKLCRGNFERFIKQYRDEYTYFNGQFWETDRYAGIGITAKRMPYLVVYDKDTHRTVTGLVGITFGGNEPDRNGLFATVMNGPVDVAGNRITGVLDQTRLSPGMQAALFGQREETGYANPVIVTLDLMP</sequence>
<comment type="caution">
    <text evidence="1">The sequence shown here is derived from an EMBL/GenBank/DDBJ whole genome shotgun (WGS) entry which is preliminary data.</text>
</comment>
<dbReference type="Proteomes" id="UP000195772">
    <property type="component" value="Unassembled WGS sequence"/>
</dbReference>
<dbReference type="OrthoDB" id="1097750at2"/>
<proteinExistence type="predicted"/>
<dbReference type="InterPro" id="IPR011042">
    <property type="entry name" value="6-blade_b-propeller_TolB-like"/>
</dbReference>
<name>A0A1Y3R163_9BACT</name>
<dbReference type="RefSeq" id="WP_087402891.1">
    <property type="nucleotide sequence ID" value="NZ_NFHB01000007.1"/>
</dbReference>
<accession>A0A1Y3R163</accession>
<evidence type="ECO:0008006" key="3">
    <source>
        <dbReference type="Google" id="ProtNLM"/>
    </source>
</evidence>
<dbReference type="AlphaFoldDB" id="A0A1Y3R163"/>
<protein>
    <recommendedName>
        <fullName evidence="3">6-bladed beta-propeller</fullName>
    </recommendedName>
</protein>
<dbReference type="Pfam" id="PF17170">
    <property type="entry name" value="DUF5128"/>
    <property type="match status" value="1"/>
</dbReference>